<dbReference type="InterPro" id="IPR011256">
    <property type="entry name" value="Reg_factor_effector_dom_sf"/>
</dbReference>
<dbReference type="PANTHER" id="PTHR11220:SF1">
    <property type="entry name" value="HEME-BINDING PROTEIN 2"/>
    <property type="match status" value="1"/>
</dbReference>
<feature type="signal peptide" evidence="2">
    <location>
        <begin position="1"/>
        <end position="27"/>
    </location>
</feature>
<keyword evidence="4" id="KW-1185">Reference proteome</keyword>
<dbReference type="Pfam" id="PF04832">
    <property type="entry name" value="SOUL"/>
    <property type="match status" value="1"/>
</dbReference>
<evidence type="ECO:0000313" key="3">
    <source>
        <dbReference type="EMBL" id="KAI5068667.1"/>
    </source>
</evidence>
<accession>A0A9D4UJG5</accession>
<dbReference type="EMBL" id="JABFUD020000016">
    <property type="protein sequence ID" value="KAI5068667.1"/>
    <property type="molecule type" value="Genomic_DNA"/>
</dbReference>
<evidence type="ECO:0000256" key="1">
    <source>
        <dbReference type="ARBA" id="ARBA00009817"/>
    </source>
</evidence>
<comment type="caution">
    <text evidence="3">The sequence shown here is derived from an EMBL/GenBank/DDBJ whole genome shotgun (WGS) entry which is preliminary data.</text>
</comment>
<dbReference type="SUPFAM" id="SSF55136">
    <property type="entry name" value="Probable bacterial effector-binding domain"/>
    <property type="match status" value="1"/>
</dbReference>
<comment type="similarity">
    <text evidence="1">Belongs to the HEBP family.</text>
</comment>
<dbReference type="OrthoDB" id="6424451at2759"/>
<feature type="non-terminal residue" evidence="3">
    <location>
        <position position="234"/>
    </location>
</feature>
<dbReference type="InterPro" id="IPR006917">
    <property type="entry name" value="SOUL_heme-bd"/>
</dbReference>
<dbReference type="Proteomes" id="UP000886520">
    <property type="component" value="Chromosome 16"/>
</dbReference>
<dbReference type="AlphaFoldDB" id="A0A9D4UJG5"/>
<proteinExistence type="inferred from homology"/>
<gene>
    <name evidence="3" type="ORF">GOP47_0017012</name>
</gene>
<protein>
    <submittedName>
        <fullName evidence="3">Uncharacterized protein</fullName>
    </submittedName>
</protein>
<keyword evidence="2" id="KW-0732">Signal</keyword>
<dbReference type="PANTHER" id="PTHR11220">
    <property type="entry name" value="HEME-BINDING PROTEIN-RELATED"/>
    <property type="match status" value="1"/>
</dbReference>
<feature type="chain" id="PRO_5038492614" evidence="2">
    <location>
        <begin position="28"/>
        <end position="234"/>
    </location>
</feature>
<name>A0A9D4UJG5_ADICA</name>
<organism evidence="3 4">
    <name type="scientific">Adiantum capillus-veneris</name>
    <name type="common">Maidenhair fern</name>
    <dbReference type="NCBI Taxonomy" id="13818"/>
    <lineage>
        <taxon>Eukaryota</taxon>
        <taxon>Viridiplantae</taxon>
        <taxon>Streptophyta</taxon>
        <taxon>Embryophyta</taxon>
        <taxon>Tracheophyta</taxon>
        <taxon>Polypodiopsida</taxon>
        <taxon>Polypodiidae</taxon>
        <taxon>Polypodiales</taxon>
        <taxon>Pteridineae</taxon>
        <taxon>Pteridaceae</taxon>
        <taxon>Vittarioideae</taxon>
        <taxon>Adiantum</taxon>
    </lineage>
</organism>
<reference evidence="3" key="1">
    <citation type="submission" date="2021-01" db="EMBL/GenBank/DDBJ databases">
        <title>Adiantum capillus-veneris genome.</title>
        <authorList>
            <person name="Fang Y."/>
            <person name="Liao Q."/>
        </authorList>
    </citation>
    <scope>NUCLEOTIDE SEQUENCE</scope>
    <source>
        <strain evidence="3">H3</strain>
        <tissue evidence="3">Leaf</tissue>
    </source>
</reference>
<sequence>GGGAGEFKMGKLTWVMVLVLIFVVAFATETPQFTTVHTESSFEIRLYRPMAWMTAPILHQSSFQHATLMGSHKLFQYIQGANMNFSRIPLSFPVLTGIVPHSGPFESSSFTVRFYLPTAFQDTPPTPLADLHLKAEHWDSVCVAVRKFSGFVVDENIGKEASMLESSLRRSPWANATFGMSTTIEDAYTIAQYNLPFKHRARVNEVWVTLSGPYISDKCEISTSTYTNEFASTI</sequence>
<evidence type="ECO:0000313" key="4">
    <source>
        <dbReference type="Proteomes" id="UP000886520"/>
    </source>
</evidence>
<evidence type="ECO:0000256" key="2">
    <source>
        <dbReference type="SAM" id="SignalP"/>
    </source>
</evidence>
<dbReference type="Gene3D" id="3.20.80.10">
    <property type="entry name" value="Regulatory factor, effector binding domain"/>
    <property type="match status" value="1"/>
</dbReference>
<dbReference type="FunFam" id="3.20.80.10:FF:000002">
    <property type="entry name" value="Heme-binding protein 2"/>
    <property type="match status" value="1"/>
</dbReference>